<gene>
    <name evidence="5" type="ORF">AAHA92_26299</name>
</gene>
<dbReference type="PROSITE" id="PS51367">
    <property type="entry name" value="THAUMATIN_2"/>
    <property type="match status" value="1"/>
</dbReference>
<feature type="disulfide bond" evidence="3">
    <location>
        <begin position="79"/>
        <end position="90"/>
    </location>
</feature>
<dbReference type="SMART" id="SM00205">
    <property type="entry name" value="THN"/>
    <property type="match status" value="1"/>
</dbReference>
<keyword evidence="6" id="KW-1185">Reference proteome</keyword>
<feature type="disulfide bond" evidence="3">
    <location>
        <begin position="31"/>
        <end position="242"/>
    </location>
</feature>
<dbReference type="Gene3D" id="2.60.110.10">
    <property type="entry name" value="Thaumatin"/>
    <property type="match status" value="1"/>
</dbReference>
<feature type="signal peptide" evidence="4">
    <location>
        <begin position="1"/>
        <end position="22"/>
    </location>
</feature>
<feature type="disulfide bond" evidence="3">
    <location>
        <begin position="155"/>
        <end position="215"/>
    </location>
</feature>
<dbReference type="InterPro" id="IPR001938">
    <property type="entry name" value="Thaumatin"/>
</dbReference>
<dbReference type="PRINTS" id="PR00347">
    <property type="entry name" value="THAUMATIN"/>
</dbReference>
<reference evidence="5 6" key="1">
    <citation type="submission" date="2024-06" db="EMBL/GenBank/DDBJ databases">
        <title>A chromosome level genome sequence of Diviner's sage (Salvia divinorum).</title>
        <authorList>
            <person name="Ford S.A."/>
            <person name="Ro D.-K."/>
            <person name="Ness R.W."/>
            <person name="Phillips M.A."/>
        </authorList>
    </citation>
    <scope>NUCLEOTIDE SEQUENCE [LARGE SCALE GENOMIC DNA]</scope>
    <source>
        <strain evidence="5">SAF-2024a</strain>
        <tissue evidence="5">Leaf</tissue>
    </source>
</reference>
<dbReference type="Proteomes" id="UP001567538">
    <property type="component" value="Unassembled WGS sequence"/>
</dbReference>
<proteinExistence type="inferred from homology"/>
<feature type="chain" id="PRO_5044783810" evidence="4">
    <location>
        <begin position="23"/>
        <end position="245"/>
    </location>
</feature>
<dbReference type="PANTHER" id="PTHR31048">
    <property type="entry name" value="OS03G0233200 PROTEIN"/>
    <property type="match status" value="1"/>
</dbReference>
<dbReference type="CDD" id="cd09218">
    <property type="entry name" value="TLP-PA"/>
    <property type="match status" value="1"/>
</dbReference>
<keyword evidence="2 3" id="KW-1015">Disulfide bond</keyword>
<dbReference type="InterPro" id="IPR037176">
    <property type="entry name" value="Osmotin/thaumatin-like_sf"/>
</dbReference>
<dbReference type="FunFam" id="2.60.110.10:FF:000002">
    <property type="entry name" value="Thaumatin-like protein 1a"/>
    <property type="match status" value="1"/>
</dbReference>
<feature type="disulfide bond" evidence="3">
    <location>
        <begin position="163"/>
        <end position="178"/>
    </location>
</feature>
<comment type="caution">
    <text evidence="5">The sequence shown here is derived from an EMBL/GenBank/DDBJ whole genome shotgun (WGS) entry which is preliminary data.</text>
</comment>
<dbReference type="PIRSF" id="PIRSF002703">
    <property type="entry name" value="Thaumatin"/>
    <property type="match status" value="1"/>
</dbReference>
<evidence type="ECO:0000256" key="1">
    <source>
        <dbReference type="ARBA" id="ARBA00010607"/>
    </source>
</evidence>
<feature type="disulfide bond" evidence="3">
    <location>
        <begin position="182"/>
        <end position="191"/>
    </location>
</feature>
<keyword evidence="4" id="KW-0732">Signal</keyword>
<evidence type="ECO:0000313" key="6">
    <source>
        <dbReference type="Proteomes" id="UP001567538"/>
    </source>
</evidence>
<feature type="disulfide bond" evidence="3">
    <location>
        <begin position="192"/>
        <end position="202"/>
    </location>
</feature>
<evidence type="ECO:0000256" key="4">
    <source>
        <dbReference type="SAM" id="SignalP"/>
    </source>
</evidence>
<feature type="disulfide bond" evidence="3">
    <location>
        <begin position="150"/>
        <end position="232"/>
    </location>
</feature>
<organism evidence="5 6">
    <name type="scientific">Salvia divinorum</name>
    <name type="common">Maria pastora</name>
    <name type="synonym">Diviner's sage</name>
    <dbReference type="NCBI Taxonomy" id="28513"/>
    <lineage>
        <taxon>Eukaryota</taxon>
        <taxon>Viridiplantae</taxon>
        <taxon>Streptophyta</taxon>
        <taxon>Embryophyta</taxon>
        <taxon>Tracheophyta</taxon>
        <taxon>Spermatophyta</taxon>
        <taxon>Magnoliopsida</taxon>
        <taxon>eudicotyledons</taxon>
        <taxon>Gunneridae</taxon>
        <taxon>Pentapetalae</taxon>
        <taxon>asterids</taxon>
        <taxon>lamiids</taxon>
        <taxon>Lamiales</taxon>
        <taxon>Lamiaceae</taxon>
        <taxon>Nepetoideae</taxon>
        <taxon>Mentheae</taxon>
        <taxon>Salviinae</taxon>
        <taxon>Salvia</taxon>
        <taxon>Salvia subgen. Calosphace</taxon>
    </lineage>
</organism>
<dbReference type="EMBL" id="JBEAFC010000009">
    <property type="protein sequence ID" value="KAL1542167.1"/>
    <property type="molecule type" value="Genomic_DNA"/>
</dbReference>
<evidence type="ECO:0000313" key="5">
    <source>
        <dbReference type="EMBL" id="KAL1542167.1"/>
    </source>
</evidence>
<dbReference type="Pfam" id="PF00314">
    <property type="entry name" value="Thaumatin"/>
    <property type="match status" value="1"/>
</dbReference>
<sequence>MSASILYFSLLLLFTSFFSTDGTQLIVANNCKEQIWPAILGNSGHETLSDGGFALAAGQQAVVEAPQWWSGRLWARQGCCFDASGRGGSCQTGDCSGELHCAGLGGLPPATVVEMTLGAPGSPTHYYDVSLVDGFNLPVSMVPLGGSAGCGVAACEGDVNACCPEELAVRRGGRVVACKSACLGVGGDRFCCTGRFGTAATCKATTYSKVFKGVCPRAYSYAFDEASGLKSCRANRYVITFCPPN</sequence>
<dbReference type="SUPFAM" id="SSF49870">
    <property type="entry name" value="Osmotin, thaumatin-like protein"/>
    <property type="match status" value="1"/>
</dbReference>
<comment type="similarity">
    <text evidence="1">Belongs to the thaumatin family.</text>
</comment>
<dbReference type="AlphaFoldDB" id="A0ABD1GDH7"/>
<evidence type="ECO:0000256" key="2">
    <source>
        <dbReference type="ARBA" id="ARBA00023157"/>
    </source>
</evidence>
<evidence type="ECO:0000256" key="3">
    <source>
        <dbReference type="PIRSR" id="PIRSR002703-1"/>
    </source>
</evidence>
<accession>A0ABD1GDH7</accession>
<name>A0ABD1GDH7_SALDI</name>
<protein>
    <submittedName>
        <fullName evidence="5">Thaumatin-like protein</fullName>
    </submittedName>
</protein>
<feature type="disulfide bond" evidence="3">
    <location>
        <begin position="95"/>
        <end position="101"/>
    </location>
</feature>